<name>Q1PV20_KUEST</name>
<evidence type="ECO:0000313" key="1">
    <source>
        <dbReference type="EMBL" id="CAJ71072.1"/>
    </source>
</evidence>
<dbReference type="AlphaFoldDB" id="Q1PV20"/>
<reference evidence="1" key="1">
    <citation type="journal article" date="2006" name="Nature">
        <title>Deciphering the evolution and metabolism of an anammox bacterium from a community genome.</title>
        <authorList>
            <person name="Strous M."/>
            <person name="Pelletier E."/>
            <person name="Mangenot S."/>
            <person name="Rattei T."/>
            <person name="Lehner A."/>
            <person name="Taylor M.W."/>
            <person name="Horn M."/>
            <person name="Daims H."/>
            <person name="Bartol-Mavel D."/>
            <person name="Wincker P."/>
            <person name="Barbe V."/>
            <person name="Fonknechten N."/>
            <person name="Vallenet D."/>
            <person name="Segurens B."/>
            <person name="Schenowitz-Truong C."/>
            <person name="Medigue C."/>
            <person name="Collingro A."/>
            <person name="Snel B."/>
            <person name="Dutilh B.E."/>
            <person name="OpDenCamp H.J.M."/>
            <person name="vanDerDrift C."/>
            <person name="Cirpus I."/>
            <person name="vanDePas-Schoonen K.T."/>
            <person name="Harhangi H.R."/>
            <person name="vanNiftrik L."/>
            <person name="Schmid M."/>
            <person name="Keltjens J."/>
            <person name="vanDeVossenberg J."/>
            <person name="Kartal B."/>
            <person name="Meier H."/>
            <person name="Frishman D."/>
            <person name="Huynen M.A."/>
            <person name="Mewes H."/>
            <person name="Weissenbach J."/>
            <person name="Jetten M.S.M."/>
            <person name="Wagner M."/>
            <person name="LePaslier D."/>
        </authorList>
    </citation>
    <scope>NUCLEOTIDE SEQUENCE</scope>
</reference>
<sequence>MAIFFVTRLISSLLTMRCTPLSRWLQVKPDGEEFMKRLQTEGSKVKVEFLISSYDIPEAVRGSYNKEKYRFVIEFKYIGDEPTKAEPQDNYVTFVIGKNSSRLYRIEIGVKALRVEKVELRMKIKDKGKKTLNNLIQKPINRLRQDNYRLTQKALSEIEDELYSPLL</sequence>
<organism evidence="1">
    <name type="scientific">Kuenenia stuttgartiensis</name>
    <dbReference type="NCBI Taxonomy" id="174633"/>
    <lineage>
        <taxon>Bacteria</taxon>
        <taxon>Pseudomonadati</taxon>
        <taxon>Planctomycetota</taxon>
        <taxon>Candidatus Brocadiia</taxon>
        <taxon>Candidatus Brocadiales</taxon>
        <taxon>Candidatus Brocadiaceae</taxon>
        <taxon>Candidatus Kuenenia</taxon>
    </lineage>
</organism>
<reference evidence="1" key="2">
    <citation type="submission" date="2006-01" db="EMBL/GenBank/DDBJ databases">
        <authorList>
            <person name="Genoscope"/>
        </authorList>
    </citation>
    <scope>NUCLEOTIDE SEQUENCE</scope>
</reference>
<protein>
    <submittedName>
        <fullName evidence="1">Uncharacterized protein</fullName>
    </submittedName>
</protein>
<dbReference type="EMBL" id="CT573073">
    <property type="protein sequence ID" value="CAJ71072.1"/>
    <property type="molecule type" value="Genomic_DNA"/>
</dbReference>
<gene>
    <name evidence="1" type="ORF">kustc0327</name>
</gene>
<proteinExistence type="predicted"/>
<accession>Q1PV20</accession>